<dbReference type="InterPro" id="IPR011397">
    <property type="entry name" value="YhfC"/>
</dbReference>
<dbReference type="Proteomes" id="UP000245720">
    <property type="component" value="Unassembled WGS sequence"/>
</dbReference>
<dbReference type="AlphaFoldDB" id="A0A315XZS8"/>
<reference evidence="2 3" key="1">
    <citation type="submission" date="2018-05" db="EMBL/GenBank/DDBJ databases">
        <title>The Hungate 1000. A catalogue of reference genomes from the rumen microbiome.</title>
        <authorList>
            <person name="Kelly W."/>
        </authorList>
    </citation>
    <scope>NUCLEOTIDE SEQUENCE [LARGE SCALE GENOMIC DNA]</scope>
    <source>
        <strain evidence="2 3">SAb67</strain>
    </source>
</reference>
<name>A0A315XZS8_RUMFL</name>
<keyword evidence="1" id="KW-0812">Transmembrane</keyword>
<keyword evidence="1" id="KW-1133">Transmembrane helix</keyword>
<proteinExistence type="predicted"/>
<evidence type="ECO:0000313" key="3">
    <source>
        <dbReference type="Proteomes" id="UP000245720"/>
    </source>
</evidence>
<sequence>MTDLSCLLAGLTNLLGPLLLLIFWHKRTGARILPAPAALAVCLPVFIVAGAIRAGFDRSDHLSFYLQQALLYGIFEEGSKFAVLRWLLSSYDHRRDAVTYAIGHGSFESISSGFACLNLIGTGRAAADIFPVNLFGFIEGAAFCIGVTVLIFYGIQMNKSLIMLPLAVFLHFLGNFTGAVFIMPVSMAIRLFLTTGICYAAYRCYKAMGASYEHETYI</sequence>
<dbReference type="OrthoDB" id="9807167at2"/>
<accession>A0A315XZS8</accession>
<evidence type="ECO:0000313" key="2">
    <source>
        <dbReference type="EMBL" id="PWJ13405.1"/>
    </source>
</evidence>
<dbReference type="Pfam" id="PF10086">
    <property type="entry name" value="YhfC"/>
    <property type="match status" value="1"/>
</dbReference>
<feature type="transmembrane region" description="Helical" evidence="1">
    <location>
        <begin position="36"/>
        <end position="56"/>
    </location>
</feature>
<organism evidence="2 3">
    <name type="scientific">Ruminococcus flavefaciens</name>
    <dbReference type="NCBI Taxonomy" id="1265"/>
    <lineage>
        <taxon>Bacteria</taxon>
        <taxon>Bacillati</taxon>
        <taxon>Bacillota</taxon>
        <taxon>Clostridia</taxon>
        <taxon>Eubacteriales</taxon>
        <taxon>Oscillospiraceae</taxon>
        <taxon>Ruminococcus</taxon>
    </lineage>
</organism>
<protein>
    <submittedName>
        <fullName evidence="2">Putative membrane peptidase DUF2324</fullName>
    </submittedName>
</protein>
<feature type="transmembrane region" description="Helical" evidence="1">
    <location>
        <begin position="134"/>
        <end position="155"/>
    </location>
</feature>
<dbReference type="RefSeq" id="WP_109726041.1">
    <property type="nucleotide sequence ID" value="NZ_QGDI01000004.1"/>
</dbReference>
<feature type="transmembrane region" description="Helical" evidence="1">
    <location>
        <begin position="162"/>
        <end position="182"/>
    </location>
</feature>
<comment type="caution">
    <text evidence="2">The sequence shown here is derived from an EMBL/GenBank/DDBJ whole genome shotgun (WGS) entry which is preliminary data.</text>
</comment>
<gene>
    <name evidence="2" type="ORF">IE37_01208</name>
</gene>
<feature type="transmembrane region" description="Helical" evidence="1">
    <location>
        <begin position="6"/>
        <end position="24"/>
    </location>
</feature>
<dbReference type="EMBL" id="QGDI01000004">
    <property type="protein sequence ID" value="PWJ13405.1"/>
    <property type="molecule type" value="Genomic_DNA"/>
</dbReference>
<evidence type="ECO:0000256" key="1">
    <source>
        <dbReference type="SAM" id="Phobius"/>
    </source>
</evidence>
<keyword evidence="1" id="KW-0472">Membrane</keyword>